<evidence type="ECO:0000256" key="1">
    <source>
        <dbReference type="ARBA" id="ARBA00022737"/>
    </source>
</evidence>
<feature type="repeat" description="ANK" evidence="3">
    <location>
        <begin position="123"/>
        <end position="155"/>
    </location>
</feature>
<protein>
    <recommendedName>
        <fullName evidence="6">Regulatory factor X associated ankyrin containing protein</fullName>
    </recommendedName>
</protein>
<feature type="repeat" description="ANK" evidence="3">
    <location>
        <begin position="156"/>
        <end position="188"/>
    </location>
</feature>
<dbReference type="InterPro" id="IPR036770">
    <property type="entry name" value="Ankyrin_rpt-contain_sf"/>
</dbReference>
<accession>A0A8C2QV10</accession>
<dbReference type="Gene3D" id="1.25.40.20">
    <property type="entry name" value="Ankyrin repeat-containing domain"/>
    <property type="match status" value="1"/>
</dbReference>
<dbReference type="PROSITE" id="PS50088">
    <property type="entry name" value="ANK_REPEAT"/>
    <property type="match status" value="2"/>
</dbReference>
<dbReference type="PANTHER" id="PTHR24124:SF4">
    <property type="entry name" value="DNA-BINDING PROTEIN RFXANK"/>
    <property type="match status" value="1"/>
</dbReference>
<feature type="region of interest" description="Disordered" evidence="4">
    <location>
        <begin position="1"/>
        <end position="78"/>
    </location>
</feature>
<evidence type="ECO:0008006" key="6">
    <source>
        <dbReference type="Google" id="ProtNLM"/>
    </source>
</evidence>
<name>A0A8C2QV10_CAPHI</name>
<reference evidence="5" key="2">
    <citation type="submission" date="2025-08" db="UniProtKB">
        <authorList>
            <consortium name="Ensembl"/>
        </authorList>
    </citation>
    <scope>IDENTIFICATION</scope>
</reference>
<reference evidence="5" key="1">
    <citation type="submission" date="2019-03" db="EMBL/GenBank/DDBJ databases">
        <title>Genome sequencing and reference-guided assembly of Black Bengal Goat (Capra hircus).</title>
        <authorList>
            <person name="Siddiki A.Z."/>
            <person name="Baten A."/>
            <person name="Billah M."/>
            <person name="Alam M.A.U."/>
            <person name="Shawrob K.S.M."/>
            <person name="Saha S."/>
            <person name="Chowdhury M."/>
            <person name="Rahman A.H."/>
            <person name="Stear M."/>
            <person name="Miah G."/>
            <person name="Das G.B."/>
            <person name="Hossain M.M."/>
            <person name="Kumkum M."/>
            <person name="Islam M.S."/>
            <person name="Mollah A.M."/>
            <person name="Ahsan A."/>
            <person name="Tusar F."/>
            <person name="Khan M.K.I."/>
        </authorList>
    </citation>
    <scope>NUCLEOTIDE SEQUENCE [LARGE SCALE GENOMIC DNA]</scope>
</reference>
<dbReference type="Pfam" id="PF12796">
    <property type="entry name" value="Ank_2"/>
    <property type="match status" value="1"/>
</dbReference>
<keyword evidence="1" id="KW-0677">Repeat</keyword>
<dbReference type="GO" id="GO:0045944">
    <property type="term" value="P:positive regulation of transcription by RNA polymerase II"/>
    <property type="evidence" value="ECO:0007669"/>
    <property type="project" value="TreeGrafter"/>
</dbReference>
<dbReference type="PANTHER" id="PTHR24124">
    <property type="entry name" value="ANKYRIN REPEAT FAMILY A"/>
    <property type="match status" value="1"/>
</dbReference>
<dbReference type="Ensembl" id="ENSCHIT00010015363.1">
    <property type="protein sequence ID" value="ENSCHIP00010010827.1"/>
    <property type="gene ID" value="ENSCHIG00010008096.1"/>
</dbReference>
<evidence type="ECO:0000313" key="5">
    <source>
        <dbReference type="Ensembl" id="ENSCHIP00010010827.1"/>
    </source>
</evidence>
<dbReference type="AlphaFoldDB" id="A0A8C2QV10"/>
<sequence>MEHTQPAEDLSLTQQPSTPEFGDPEDPRDEAPDGSDTVVLSLFPCTPEPGNPESDAGSSSPQAGSSLKHSTTLTNRQRGNEVSALPATLDSLSIHQLAAQGELSQLKEHLRKGDNLINKPDERGFTPLIWASAFGEIETVRFLLEWGADPHILAKERESALSLASTGGYTDIVGLLLERDVDINIYDWNGGTPLLYAVRGNHVKCVEALLETLEVEIPVATFIKSGSCPGPHSYQQTRGCVPEELISPLRQTPATPRWTSPWPWDIGKCNR</sequence>
<evidence type="ECO:0000256" key="2">
    <source>
        <dbReference type="ARBA" id="ARBA00023043"/>
    </source>
</evidence>
<dbReference type="InterPro" id="IPR002110">
    <property type="entry name" value="Ankyrin_rpt"/>
</dbReference>
<dbReference type="SUPFAM" id="SSF48403">
    <property type="entry name" value="Ankyrin repeat"/>
    <property type="match status" value="1"/>
</dbReference>
<evidence type="ECO:0000256" key="3">
    <source>
        <dbReference type="PROSITE-ProRule" id="PRU00023"/>
    </source>
</evidence>
<dbReference type="GO" id="GO:0005634">
    <property type="term" value="C:nucleus"/>
    <property type="evidence" value="ECO:0007669"/>
    <property type="project" value="TreeGrafter"/>
</dbReference>
<organism evidence="5">
    <name type="scientific">Capra hircus</name>
    <name type="common">Goat</name>
    <dbReference type="NCBI Taxonomy" id="9925"/>
    <lineage>
        <taxon>Eukaryota</taxon>
        <taxon>Metazoa</taxon>
        <taxon>Chordata</taxon>
        <taxon>Craniata</taxon>
        <taxon>Vertebrata</taxon>
        <taxon>Euteleostomi</taxon>
        <taxon>Mammalia</taxon>
        <taxon>Eutheria</taxon>
        <taxon>Laurasiatheria</taxon>
        <taxon>Artiodactyla</taxon>
        <taxon>Ruminantia</taxon>
        <taxon>Pecora</taxon>
        <taxon>Bovidae</taxon>
        <taxon>Caprinae</taxon>
        <taxon>Capra</taxon>
    </lineage>
</organism>
<dbReference type="PROSITE" id="PS50297">
    <property type="entry name" value="ANK_REP_REGION"/>
    <property type="match status" value="2"/>
</dbReference>
<proteinExistence type="predicted"/>
<dbReference type="SMART" id="SM00248">
    <property type="entry name" value="ANK"/>
    <property type="match status" value="3"/>
</dbReference>
<keyword evidence="2 3" id="KW-0040">ANK repeat</keyword>
<dbReference type="FunFam" id="1.25.40.20:FF:000761">
    <property type="entry name" value="RFXANK isoform 10"/>
    <property type="match status" value="1"/>
</dbReference>
<evidence type="ECO:0000256" key="4">
    <source>
        <dbReference type="SAM" id="MobiDB-lite"/>
    </source>
</evidence>
<feature type="compositionally biased region" description="Polar residues" evidence="4">
    <location>
        <begin position="56"/>
        <end position="77"/>
    </location>
</feature>